<dbReference type="PROSITE" id="PS51257">
    <property type="entry name" value="PROKAR_LIPOPROTEIN"/>
    <property type="match status" value="1"/>
</dbReference>
<dbReference type="RefSeq" id="WP_254170188.1">
    <property type="nucleotide sequence ID" value="NZ_JAHESF010000076.1"/>
</dbReference>
<name>A0AAP2DS11_9BACT</name>
<reference evidence="10 11" key="1">
    <citation type="submission" date="2021-05" db="EMBL/GenBank/DDBJ databases">
        <title>A Polyphasic approach of four new species of the genus Ohtaekwangia: Ohtaekwangia histidinii sp. nov., Ohtaekwangia cretensis sp. nov., Ohtaekwangia indiensis sp. nov., Ohtaekwangia reichenbachii sp. nov. from diverse environment.</title>
        <authorList>
            <person name="Octaviana S."/>
        </authorList>
    </citation>
    <scope>NUCLEOTIDE SEQUENCE [LARGE SCALE GENOMIC DNA]</scope>
    <source>
        <strain evidence="10 11">PWU4</strain>
    </source>
</reference>
<evidence type="ECO:0000256" key="4">
    <source>
        <dbReference type="ARBA" id="ARBA00023136"/>
    </source>
</evidence>
<keyword evidence="7" id="KW-0812">Transmembrane</keyword>
<keyword evidence="5" id="KW-0998">Cell outer membrane</keyword>
<dbReference type="CDD" id="cd08977">
    <property type="entry name" value="SusD"/>
    <property type="match status" value="1"/>
</dbReference>
<comment type="caution">
    <text evidence="10">The sequence shown here is derived from an EMBL/GenBank/DDBJ whole genome shotgun (WGS) entry which is preliminary data.</text>
</comment>
<organism evidence="10 11">
    <name type="scientific">Chryseosolibacter histidini</name>
    <dbReference type="NCBI Taxonomy" id="2782349"/>
    <lineage>
        <taxon>Bacteria</taxon>
        <taxon>Pseudomonadati</taxon>
        <taxon>Bacteroidota</taxon>
        <taxon>Cytophagia</taxon>
        <taxon>Cytophagales</taxon>
        <taxon>Chryseotaleaceae</taxon>
        <taxon>Chryseosolibacter</taxon>
    </lineage>
</organism>
<dbReference type="Pfam" id="PF07980">
    <property type="entry name" value="SusD_RagB"/>
    <property type="match status" value="1"/>
</dbReference>
<dbReference type="SUPFAM" id="SSF48452">
    <property type="entry name" value="TPR-like"/>
    <property type="match status" value="1"/>
</dbReference>
<evidence type="ECO:0000259" key="9">
    <source>
        <dbReference type="Pfam" id="PF14322"/>
    </source>
</evidence>
<evidence type="ECO:0000256" key="6">
    <source>
        <dbReference type="SAM" id="MobiDB-lite"/>
    </source>
</evidence>
<keyword evidence="3" id="KW-0732">Signal</keyword>
<feature type="transmembrane region" description="Helical" evidence="7">
    <location>
        <begin position="12"/>
        <end position="31"/>
    </location>
</feature>
<dbReference type="Gene3D" id="1.25.40.390">
    <property type="match status" value="1"/>
</dbReference>
<evidence type="ECO:0000313" key="11">
    <source>
        <dbReference type="Proteomes" id="UP001319200"/>
    </source>
</evidence>
<feature type="region of interest" description="Disordered" evidence="6">
    <location>
        <begin position="453"/>
        <end position="476"/>
    </location>
</feature>
<evidence type="ECO:0000259" key="8">
    <source>
        <dbReference type="Pfam" id="PF07980"/>
    </source>
</evidence>
<evidence type="ECO:0000256" key="1">
    <source>
        <dbReference type="ARBA" id="ARBA00004442"/>
    </source>
</evidence>
<dbReference type="Pfam" id="PF14322">
    <property type="entry name" value="SusD-like_3"/>
    <property type="match status" value="1"/>
</dbReference>
<evidence type="ECO:0000313" key="10">
    <source>
        <dbReference type="EMBL" id="MBT1701506.1"/>
    </source>
</evidence>
<sequence length="476" mass="53388">MKCRSYYFLGRHIGVVILILAFTACENFIGVDVEKSQIVKEAVFSSDVTASSAVTGIYTDMYNGENSFASGNRYSVASLCGLSTDEIIYFPETVEFNAFENNNLLSSNTNVSSLWQTMYYSIYGANAVLEGLAKSTGVSAAVKQQLEGEALFIRAFCHFYLVNLFGDVPIITTINYSVTSKSTRQPPSVVYEQIISDLIMAKELMNEHYVTTGRVRPNRSTAAALLSRAYLYIGDWKNAELQASEIINDSKYSLEANLADVFLNNSDESIWQLMPVGLISNTNEGYMFILISAPTTTTQPFHLATSLVNAFDAEDKRRSEWINTKIIGTTNYYYPFKYKKGAGGSATTPSVSLTEYSMVFRLAEQYLIRAEARAHLNNLTQAISDLDLIRIRAGLPSILNINPTIDRTEFLLAVEQERRKELFTEWGHRWLDLKRTGRANIVLSGKQGWSPDDQLYPIPQIERDRNPQLGNQNPGY</sequence>
<evidence type="ECO:0000256" key="2">
    <source>
        <dbReference type="ARBA" id="ARBA00006275"/>
    </source>
</evidence>
<comment type="similarity">
    <text evidence="2">Belongs to the SusD family.</text>
</comment>
<evidence type="ECO:0000256" key="3">
    <source>
        <dbReference type="ARBA" id="ARBA00022729"/>
    </source>
</evidence>
<dbReference type="AlphaFoldDB" id="A0AAP2DS11"/>
<accession>A0AAP2DS11</accession>
<dbReference type="InterPro" id="IPR033985">
    <property type="entry name" value="SusD-like_N"/>
</dbReference>
<keyword evidence="7" id="KW-1133">Transmembrane helix</keyword>
<dbReference type="InterPro" id="IPR012944">
    <property type="entry name" value="SusD_RagB_dom"/>
</dbReference>
<dbReference type="GO" id="GO:0009279">
    <property type="term" value="C:cell outer membrane"/>
    <property type="evidence" value="ECO:0007669"/>
    <property type="project" value="UniProtKB-SubCell"/>
</dbReference>
<feature type="domain" description="SusD-like N-terminal" evidence="9">
    <location>
        <begin position="57"/>
        <end position="231"/>
    </location>
</feature>
<comment type="subcellular location">
    <subcellularLocation>
        <location evidence="1">Cell outer membrane</location>
    </subcellularLocation>
</comment>
<protein>
    <submittedName>
        <fullName evidence="10">RagB/SusD family nutrient uptake outer membrane protein</fullName>
    </submittedName>
</protein>
<proteinExistence type="inferred from homology"/>
<feature type="domain" description="RagB/SusD" evidence="8">
    <location>
        <begin position="327"/>
        <end position="476"/>
    </location>
</feature>
<evidence type="ECO:0000256" key="5">
    <source>
        <dbReference type="ARBA" id="ARBA00023237"/>
    </source>
</evidence>
<keyword evidence="11" id="KW-1185">Reference proteome</keyword>
<dbReference type="EMBL" id="JAHESF010000076">
    <property type="protein sequence ID" value="MBT1701506.1"/>
    <property type="molecule type" value="Genomic_DNA"/>
</dbReference>
<gene>
    <name evidence="10" type="ORF">KK083_31730</name>
</gene>
<keyword evidence="4 7" id="KW-0472">Membrane</keyword>
<evidence type="ECO:0000256" key="7">
    <source>
        <dbReference type="SAM" id="Phobius"/>
    </source>
</evidence>
<dbReference type="InterPro" id="IPR011990">
    <property type="entry name" value="TPR-like_helical_dom_sf"/>
</dbReference>
<dbReference type="Proteomes" id="UP001319200">
    <property type="component" value="Unassembled WGS sequence"/>
</dbReference>